<sequence>MSSTPKKKPKKPTLPPNEMFHAKLPHYSNDPIPEEFKFPSFDLYVRPIKYELAPDPIFLNERLVPYYEDIVNQLTPVINQLLSDIHTLEQKITHKLDEQPIKYKFNFLNADLWRKFNTLLGEFNKIKNNLLVSRLSIMERRVELLMRINNLATYLAEHPKYFYINIIHVNQSWKSLEFDYLSSLYLQFKAIKLSIRDIEQQLPFIPHPFSKPEENVDMFNHLIQDAIQTVDPLTGYIPASDTYDTFYFFLTSRHSPVRFPKNYDWKPINYTKSFNYIMQKLTEFSNIQPNTQEYQILQSYTSTYIFEMLCLIDRNNSKCQKLDNAFYKNSLKPVKKVIKNPSYLSPDEQEMTPPQLFKSITMLSGLIGECITATFESNPVDVLFHIQKANLALILELLRRTKKSMEDLKISQELKSFWELLLSATQSSGICSTIKFTEQWLNIQSVPDEFKSAAKVPLELIN</sequence>
<dbReference type="VEuPathDB" id="TrichDB:TVAG_433950"/>
<dbReference type="RefSeq" id="XP_001328781.1">
    <property type="nucleotide sequence ID" value="XM_001328746.1"/>
</dbReference>
<keyword evidence="2" id="KW-1185">Reference proteome</keyword>
<dbReference type="EMBL" id="DS113240">
    <property type="protein sequence ID" value="EAY16558.1"/>
    <property type="molecule type" value="Genomic_DNA"/>
</dbReference>
<dbReference type="Proteomes" id="UP000001542">
    <property type="component" value="Unassembled WGS sequence"/>
</dbReference>
<evidence type="ECO:0000313" key="1">
    <source>
        <dbReference type="EMBL" id="EAY16558.1"/>
    </source>
</evidence>
<accession>A2DSH8</accession>
<dbReference type="VEuPathDB" id="TrichDB:TVAGG3_0375730"/>
<reference evidence="1" key="1">
    <citation type="submission" date="2006-10" db="EMBL/GenBank/DDBJ databases">
        <authorList>
            <person name="Amadeo P."/>
            <person name="Zhao Q."/>
            <person name="Wortman J."/>
            <person name="Fraser-Liggett C."/>
            <person name="Carlton J."/>
        </authorList>
    </citation>
    <scope>NUCLEOTIDE SEQUENCE</scope>
    <source>
        <strain evidence="1">G3</strain>
    </source>
</reference>
<proteinExistence type="predicted"/>
<dbReference type="KEGG" id="tva:4774586"/>
<dbReference type="SMR" id="A2DSH8"/>
<reference evidence="1" key="2">
    <citation type="journal article" date="2007" name="Science">
        <title>Draft genome sequence of the sexually transmitted pathogen Trichomonas vaginalis.</title>
        <authorList>
            <person name="Carlton J.M."/>
            <person name="Hirt R.P."/>
            <person name="Silva J.C."/>
            <person name="Delcher A.L."/>
            <person name="Schatz M."/>
            <person name="Zhao Q."/>
            <person name="Wortman J.R."/>
            <person name="Bidwell S.L."/>
            <person name="Alsmark U.C.M."/>
            <person name="Besteiro S."/>
            <person name="Sicheritz-Ponten T."/>
            <person name="Noel C.J."/>
            <person name="Dacks J.B."/>
            <person name="Foster P.G."/>
            <person name="Simillion C."/>
            <person name="Van de Peer Y."/>
            <person name="Miranda-Saavedra D."/>
            <person name="Barton G.J."/>
            <person name="Westrop G.D."/>
            <person name="Mueller S."/>
            <person name="Dessi D."/>
            <person name="Fiori P.L."/>
            <person name="Ren Q."/>
            <person name="Paulsen I."/>
            <person name="Zhang H."/>
            <person name="Bastida-Corcuera F.D."/>
            <person name="Simoes-Barbosa A."/>
            <person name="Brown M.T."/>
            <person name="Hayes R.D."/>
            <person name="Mukherjee M."/>
            <person name="Okumura C.Y."/>
            <person name="Schneider R."/>
            <person name="Smith A.J."/>
            <person name="Vanacova S."/>
            <person name="Villalvazo M."/>
            <person name="Haas B.J."/>
            <person name="Pertea M."/>
            <person name="Feldblyum T.V."/>
            <person name="Utterback T.R."/>
            <person name="Shu C.L."/>
            <person name="Osoegawa K."/>
            <person name="de Jong P.J."/>
            <person name="Hrdy I."/>
            <person name="Horvathova L."/>
            <person name="Zubacova Z."/>
            <person name="Dolezal P."/>
            <person name="Malik S.B."/>
            <person name="Logsdon J.M. Jr."/>
            <person name="Henze K."/>
            <person name="Gupta A."/>
            <person name="Wang C.C."/>
            <person name="Dunne R.L."/>
            <person name="Upcroft J.A."/>
            <person name="Upcroft P."/>
            <person name="White O."/>
            <person name="Salzberg S.L."/>
            <person name="Tang P."/>
            <person name="Chiu C.-H."/>
            <person name="Lee Y.-S."/>
            <person name="Embley T.M."/>
            <person name="Coombs G.H."/>
            <person name="Mottram J.C."/>
            <person name="Tachezy J."/>
            <person name="Fraser-Liggett C.M."/>
            <person name="Johnson P.J."/>
        </authorList>
    </citation>
    <scope>NUCLEOTIDE SEQUENCE [LARGE SCALE GENOMIC DNA]</scope>
    <source>
        <strain evidence="1">G3</strain>
    </source>
</reference>
<evidence type="ECO:0000313" key="2">
    <source>
        <dbReference type="Proteomes" id="UP000001542"/>
    </source>
</evidence>
<protein>
    <submittedName>
        <fullName evidence="1">Uncharacterized protein</fullName>
    </submittedName>
</protein>
<gene>
    <name evidence="1" type="ORF">TVAG_433950</name>
</gene>
<name>A2DSH8_TRIV3</name>
<dbReference type="AlphaFoldDB" id="A2DSH8"/>
<dbReference type="OrthoDB" id="10637236at2759"/>
<organism evidence="1 2">
    <name type="scientific">Trichomonas vaginalis (strain ATCC PRA-98 / G3)</name>
    <dbReference type="NCBI Taxonomy" id="412133"/>
    <lineage>
        <taxon>Eukaryota</taxon>
        <taxon>Metamonada</taxon>
        <taxon>Parabasalia</taxon>
        <taxon>Trichomonadida</taxon>
        <taxon>Trichomonadidae</taxon>
        <taxon>Trichomonas</taxon>
    </lineage>
</organism>
<dbReference type="InParanoid" id="A2DSH8"/>